<protein>
    <recommendedName>
        <fullName evidence="4">DUF1232 domain-containing protein</fullName>
    </recommendedName>
</protein>
<evidence type="ECO:0008006" key="4">
    <source>
        <dbReference type="Google" id="ProtNLM"/>
    </source>
</evidence>
<comment type="caution">
    <text evidence="2">The sequence shown here is derived from an EMBL/GenBank/DDBJ whole genome shotgun (WGS) entry which is preliminary data.</text>
</comment>
<evidence type="ECO:0000256" key="1">
    <source>
        <dbReference type="SAM" id="Phobius"/>
    </source>
</evidence>
<feature type="transmembrane region" description="Helical" evidence="1">
    <location>
        <begin position="6"/>
        <end position="29"/>
    </location>
</feature>
<dbReference type="RefSeq" id="WP_344835328.1">
    <property type="nucleotide sequence ID" value="NZ_BAAAUV010000021.1"/>
</dbReference>
<dbReference type="Proteomes" id="UP001501237">
    <property type="component" value="Unassembled WGS sequence"/>
</dbReference>
<keyword evidence="1" id="KW-0472">Membrane</keyword>
<dbReference type="EMBL" id="BAAAUV010000021">
    <property type="protein sequence ID" value="GAA3230747.1"/>
    <property type="molecule type" value="Genomic_DNA"/>
</dbReference>
<reference evidence="3" key="1">
    <citation type="journal article" date="2019" name="Int. J. Syst. Evol. Microbiol.">
        <title>The Global Catalogue of Microorganisms (GCM) 10K type strain sequencing project: providing services to taxonomists for standard genome sequencing and annotation.</title>
        <authorList>
            <consortium name="The Broad Institute Genomics Platform"/>
            <consortium name="The Broad Institute Genome Sequencing Center for Infectious Disease"/>
            <person name="Wu L."/>
            <person name="Ma J."/>
        </authorList>
    </citation>
    <scope>NUCLEOTIDE SEQUENCE [LARGE SCALE GENOMIC DNA]</scope>
    <source>
        <strain evidence="3">JCM 9377</strain>
    </source>
</reference>
<organism evidence="2 3">
    <name type="scientific">Actinocorallia longicatena</name>
    <dbReference type="NCBI Taxonomy" id="111803"/>
    <lineage>
        <taxon>Bacteria</taxon>
        <taxon>Bacillati</taxon>
        <taxon>Actinomycetota</taxon>
        <taxon>Actinomycetes</taxon>
        <taxon>Streptosporangiales</taxon>
        <taxon>Thermomonosporaceae</taxon>
        <taxon>Actinocorallia</taxon>
    </lineage>
</organism>
<keyword evidence="1" id="KW-0812">Transmembrane</keyword>
<evidence type="ECO:0000313" key="3">
    <source>
        <dbReference type="Proteomes" id="UP001501237"/>
    </source>
</evidence>
<evidence type="ECO:0000313" key="2">
    <source>
        <dbReference type="EMBL" id="GAA3230747.1"/>
    </source>
</evidence>
<gene>
    <name evidence="2" type="ORF">GCM10010468_61420</name>
</gene>
<sequence>MFDDIPLWLYAVLAVVAVVTIFLAVRVLVRLYGLRRRVHAPDAPGTARFAYYAAWLYAISPVDFLPDPIYLDDIGVVLAAIATIERLTRRDRENSGPVTIRP</sequence>
<keyword evidence="3" id="KW-1185">Reference proteome</keyword>
<keyword evidence="1" id="KW-1133">Transmembrane helix</keyword>
<proteinExistence type="predicted"/>
<name>A0ABP6QNH8_9ACTN</name>
<accession>A0ABP6QNH8</accession>